<keyword evidence="4" id="KW-1185">Reference proteome</keyword>
<dbReference type="InterPro" id="IPR000326">
    <property type="entry name" value="PAP2/HPO"/>
</dbReference>
<dbReference type="InterPro" id="IPR052559">
    <property type="entry name" value="V-haloperoxidase"/>
</dbReference>
<feature type="signal peptide" evidence="1">
    <location>
        <begin position="1"/>
        <end position="22"/>
    </location>
</feature>
<evidence type="ECO:0000259" key="2">
    <source>
        <dbReference type="Pfam" id="PF01569"/>
    </source>
</evidence>
<dbReference type="Pfam" id="PF01569">
    <property type="entry name" value="PAP2"/>
    <property type="match status" value="1"/>
</dbReference>
<evidence type="ECO:0000313" key="4">
    <source>
        <dbReference type="Proteomes" id="UP001501725"/>
    </source>
</evidence>
<dbReference type="EMBL" id="BAABGY010000007">
    <property type="protein sequence ID" value="GAA4332512.1"/>
    <property type="molecule type" value="Genomic_DNA"/>
</dbReference>
<organism evidence="3 4">
    <name type="scientific">Flaviaesturariibacter amylovorans</name>
    <dbReference type="NCBI Taxonomy" id="1084520"/>
    <lineage>
        <taxon>Bacteria</taxon>
        <taxon>Pseudomonadati</taxon>
        <taxon>Bacteroidota</taxon>
        <taxon>Chitinophagia</taxon>
        <taxon>Chitinophagales</taxon>
        <taxon>Chitinophagaceae</taxon>
        <taxon>Flaviaestuariibacter</taxon>
    </lineage>
</organism>
<dbReference type="RefSeq" id="WP_345256100.1">
    <property type="nucleotide sequence ID" value="NZ_BAABGY010000007.1"/>
</dbReference>
<dbReference type="PROSITE" id="PS51257">
    <property type="entry name" value="PROKAR_LIPOPROTEIN"/>
    <property type="match status" value="1"/>
</dbReference>
<dbReference type="SUPFAM" id="SSF48317">
    <property type="entry name" value="Acid phosphatase/Vanadium-dependent haloperoxidase"/>
    <property type="match status" value="1"/>
</dbReference>
<keyword evidence="1" id="KW-0732">Signal</keyword>
<dbReference type="Gene3D" id="1.10.606.20">
    <property type="match status" value="1"/>
</dbReference>
<dbReference type="CDD" id="cd03398">
    <property type="entry name" value="PAP2_haloperoxidase"/>
    <property type="match status" value="1"/>
</dbReference>
<feature type="chain" id="PRO_5045785455" description="Phosphatidic acid phosphatase type 2/haloperoxidase domain-containing protein" evidence="1">
    <location>
        <begin position="23"/>
        <end position="442"/>
    </location>
</feature>
<evidence type="ECO:0000256" key="1">
    <source>
        <dbReference type="SAM" id="SignalP"/>
    </source>
</evidence>
<gene>
    <name evidence="3" type="ORF">GCM10023184_25160</name>
</gene>
<protein>
    <recommendedName>
        <fullName evidence="2">Phosphatidic acid phosphatase type 2/haloperoxidase domain-containing protein</fullName>
    </recommendedName>
</protein>
<evidence type="ECO:0000313" key="3">
    <source>
        <dbReference type="EMBL" id="GAA4332512.1"/>
    </source>
</evidence>
<accession>A0ABP8H0B1</accession>
<proteinExistence type="predicted"/>
<dbReference type="InterPro" id="IPR036938">
    <property type="entry name" value="PAP2/HPO_sf"/>
</dbReference>
<reference evidence="4" key="1">
    <citation type="journal article" date="2019" name="Int. J. Syst. Evol. Microbiol.">
        <title>The Global Catalogue of Microorganisms (GCM) 10K type strain sequencing project: providing services to taxonomists for standard genome sequencing and annotation.</title>
        <authorList>
            <consortium name="The Broad Institute Genomics Platform"/>
            <consortium name="The Broad Institute Genome Sequencing Center for Infectious Disease"/>
            <person name="Wu L."/>
            <person name="Ma J."/>
        </authorList>
    </citation>
    <scope>NUCLEOTIDE SEQUENCE [LARGE SCALE GENOMIC DNA]</scope>
    <source>
        <strain evidence="4">JCM 17919</strain>
    </source>
</reference>
<name>A0ABP8H0B1_9BACT</name>
<dbReference type="Proteomes" id="UP001501725">
    <property type="component" value="Unassembled WGS sequence"/>
</dbReference>
<comment type="caution">
    <text evidence="3">The sequence shown here is derived from an EMBL/GenBank/DDBJ whole genome shotgun (WGS) entry which is preliminary data.</text>
</comment>
<dbReference type="PANTHER" id="PTHR34599:SF2">
    <property type="entry name" value="TRAF-TYPE DOMAIN-CONTAINING PROTEIN"/>
    <property type="match status" value="1"/>
</dbReference>
<dbReference type="PANTHER" id="PTHR34599">
    <property type="entry name" value="PEROXIDASE-RELATED"/>
    <property type="match status" value="1"/>
</dbReference>
<sequence length="442" mass="48973">MKNSPLLLLLLLLAACSGNQRVTPPTASPLLYCATVKKLNDVVLYNNFPPMIAARNYAYAQIAAYECVAAGDARFRSLSGQIPHLPALPRPAAGPVDYPLAALLSFVKVGNSVTFPEGVLMDYYGELIDRARNDGLPQATIDRTVTWSDSVAAAVLRWSKKDNYAQTRTATRFHITSQEGRWTPTPPAYMQGLEPSWGAIRPLALDSAGQFAPPAPPPFNLKDTASEFYRQLREVRETVARLTPEQQHIAEFFDDNPFKLEVAGHVMYSKKKFSPAGHWMNIVGIAAEKAGADFSTTVAAYTATSIALFDGFIACWHSKYRYASIRPETVINKALDPEWRPYIQTPPFPSYISGHSVISAAAAETMTHFFGDRLRFTDTSLNEFGIKARTFASFRAAAQEASWSRLYGGIHFRSDLEEGNKVGTRIGAHLVQRLRFRKEEGK</sequence>
<feature type="domain" description="Phosphatidic acid phosphatase type 2/haloperoxidase" evidence="2">
    <location>
        <begin position="306"/>
        <end position="433"/>
    </location>
</feature>